<accession>A0A383AHM7</accession>
<name>A0A383AHM7_9ZZZZ</name>
<reference evidence="1" key="1">
    <citation type="submission" date="2018-05" db="EMBL/GenBank/DDBJ databases">
        <authorList>
            <person name="Lanie J.A."/>
            <person name="Ng W.-L."/>
            <person name="Kazmierczak K.M."/>
            <person name="Andrzejewski T.M."/>
            <person name="Davidsen T.M."/>
            <person name="Wayne K.J."/>
            <person name="Tettelin H."/>
            <person name="Glass J.I."/>
            <person name="Rusch D."/>
            <person name="Podicherti R."/>
            <person name="Tsui H.-C.T."/>
            <person name="Winkler M.E."/>
        </authorList>
    </citation>
    <scope>NUCLEOTIDE SEQUENCE</scope>
</reference>
<organism evidence="1">
    <name type="scientific">marine metagenome</name>
    <dbReference type="NCBI Taxonomy" id="408172"/>
    <lineage>
        <taxon>unclassified sequences</taxon>
        <taxon>metagenomes</taxon>
        <taxon>ecological metagenomes</taxon>
    </lineage>
</organism>
<evidence type="ECO:0000313" key="1">
    <source>
        <dbReference type="EMBL" id="SVE07101.1"/>
    </source>
</evidence>
<dbReference type="EMBL" id="UINC01192120">
    <property type="protein sequence ID" value="SVE07101.1"/>
    <property type="molecule type" value="Genomic_DNA"/>
</dbReference>
<sequence length="206" mass="23217">VSASHEQAETELANLLQIVQSFDARSADQQDWLRVRAKFGVAYERFEEAWNDAGSDVLPSSGRARMLAYLQLNVGTPVAGAELRGVAGIDDWARRIRELRVEMGYDLISGVGRDDMDVSEYVLNSVEPDEQQADDWRTAKRVRNLKTSIGSRLLEYLQAMYPRSADKERLAYVAKDKPSWPRRMRELVEAGWQISSSNTDPLLAPG</sequence>
<feature type="non-terminal residue" evidence="1">
    <location>
        <position position="206"/>
    </location>
</feature>
<proteinExistence type="predicted"/>
<gene>
    <name evidence="1" type="ORF">METZ01_LOCUS459955</name>
</gene>
<feature type="non-terminal residue" evidence="1">
    <location>
        <position position="1"/>
    </location>
</feature>
<dbReference type="AlphaFoldDB" id="A0A383AHM7"/>
<protein>
    <submittedName>
        <fullName evidence="1">Uncharacterized protein</fullName>
    </submittedName>
</protein>